<dbReference type="GO" id="GO:0000155">
    <property type="term" value="F:phosphorelay sensor kinase activity"/>
    <property type="evidence" value="ECO:0007669"/>
    <property type="project" value="InterPro"/>
</dbReference>
<evidence type="ECO:0000313" key="10">
    <source>
        <dbReference type="EMBL" id="TBL70903.1"/>
    </source>
</evidence>
<dbReference type="InterPro" id="IPR010559">
    <property type="entry name" value="Sig_transdc_His_kin_internal"/>
</dbReference>
<evidence type="ECO:0000256" key="1">
    <source>
        <dbReference type="ARBA" id="ARBA00004651"/>
    </source>
</evidence>
<dbReference type="Pfam" id="PF00672">
    <property type="entry name" value="HAMP"/>
    <property type="match status" value="1"/>
</dbReference>
<protein>
    <submittedName>
        <fullName evidence="10">HAMP domain-containing protein</fullName>
    </submittedName>
</protein>
<dbReference type="RefSeq" id="WP_131017620.1">
    <property type="nucleotide sequence ID" value="NZ_SIRE01000029.1"/>
</dbReference>
<dbReference type="Gene3D" id="3.30.565.10">
    <property type="entry name" value="Histidine kinase-like ATPase, C-terminal domain"/>
    <property type="match status" value="1"/>
</dbReference>
<dbReference type="InterPro" id="IPR036890">
    <property type="entry name" value="HATPase_C_sf"/>
</dbReference>
<comment type="caution">
    <text evidence="10">The sequence shown here is derived from an EMBL/GenBank/DDBJ whole genome shotgun (WGS) entry which is preliminary data.</text>
</comment>
<dbReference type="SMART" id="SM00304">
    <property type="entry name" value="HAMP"/>
    <property type="match status" value="1"/>
</dbReference>
<accession>A0A4Q9DI76</accession>
<dbReference type="InterPro" id="IPR050640">
    <property type="entry name" value="Bact_2-comp_sensor_kinase"/>
</dbReference>
<dbReference type="CDD" id="cd12912">
    <property type="entry name" value="PDC2_MCP_like"/>
    <property type="match status" value="1"/>
</dbReference>
<gene>
    <name evidence="10" type="ORF">EYB31_32205</name>
</gene>
<keyword evidence="6 8" id="KW-1133">Transmembrane helix</keyword>
<keyword evidence="3" id="KW-0597">Phosphoprotein</keyword>
<evidence type="ECO:0000256" key="5">
    <source>
        <dbReference type="ARBA" id="ARBA00022692"/>
    </source>
</evidence>
<keyword evidence="7 8" id="KW-0472">Membrane</keyword>
<dbReference type="EMBL" id="SIRE01000029">
    <property type="protein sequence ID" value="TBL70903.1"/>
    <property type="molecule type" value="Genomic_DNA"/>
</dbReference>
<dbReference type="OrthoDB" id="9776552at2"/>
<dbReference type="CDD" id="cd06225">
    <property type="entry name" value="HAMP"/>
    <property type="match status" value="1"/>
</dbReference>
<sequence>MLFYRKTLSIKAKLARLILFILCVPLLIFGTLWYVKASESIERNAVDYNEQLIGQINSQLDGYFTDLERITYPLLLHPQIQSFMKLSPDEQYDRFLISKKISDELFPSITFGRPDIYGLSIVSNNGIATSSYSAAVGKGSYEQYKNAVLGDRNYRIAGIEYMDSIPVLTIARTFLDTVSYQSSGILLVYVRLSEIIKICEKIKLGDTGFIWIMDAEGRVVYHPQKDKWGKQALTPELSAKLTHENGHYVEKAGQDKRLIIYERSAKTGWTLISEVSLKELNREMISLRNITIWVGLLVVGIALIVTGGFSLYLTQSLLQLQRLMRRAEEGDLSVKAPERRNDELGALNRGFNRMVGEIGRLLEEVQTSRMKEQEMEIRQRESALQAMQSQINPHFLYNTLEIINSYAIIENVRPISRMATSLADIFRYSVGNPGQAVTLLEEIRYIRTYLEIQQERFQALQVEIVTDEAHLPKVQAVRLMIQPLVENVFKHGYQAYKQKPSYIGISGMVRDGDYILRIEDWGQGMDSGLKERYNAAIAADDREMPPQTQEVGGMFDAIGLWNVHQRIRIHFGHPYGLFIAKSDETGTMIEMRLKFVAGSLEKGAENDV</sequence>
<dbReference type="Proteomes" id="UP000293142">
    <property type="component" value="Unassembled WGS sequence"/>
</dbReference>
<dbReference type="Gene3D" id="6.10.340.10">
    <property type="match status" value="1"/>
</dbReference>
<dbReference type="Gene3D" id="3.30.450.20">
    <property type="entry name" value="PAS domain"/>
    <property type="match status" value="1"/>
</dbReference>
<dbReference type="SUPFAM" id="SSF55874">
    <property type="entry name" value="ATPase domain of HSP90 chaperone/DNA topoisomerase II/histidine kinase"/>
    <property type="match status" value="1"/>
</dbReference>
<reference evidence="10 11" key="1">
    <citation type="submission" date="2019-02" db="EMBL/GenBank/DDBJ databases">
        <title>Paenibacillus sp. nov., isolated from surface-sterilized tissue of Thalictrum simplex L.</title>
        <authorList>
            <person name="Tuo L."/>
        </authorList>
    </citation>
    <scope>NUCLEOTIDE SEQUENCE [LARGE SCALE GENOMIC DNA]</scope>
    <source>
        <strain evidence="10 11">N2SHLJ1</strain>
    </source>
</reference>
<name>A0A4Q9DI76_9BACL</name>
<keyword evidence="11" id="KW-1185">Reference proteome</keyword>
<organism evidence="10 11">
    <name type="scientific">Paenibacillus thalictri</name>
    <dbReference type="NCBI Taxonomy" id="2527873"/>
    <lineage>
        <taxon>Bacteria</taxon>
        <taxon>Bacillati</taxon>
        <taxon>Bacillota</taxon>
        <taxon>Bacilli</taxon>
        <taxon>Bacillales</taxon>
        <taxon>Paenibacillaceae</taxon>
        <taxon>Paenibacillus</taxon>
    </lineage>
</organism>
<dbReference type="InterPro" id="IPR003660">
    <property type="entry name" value="HAMP_dom"/>
</dbReference>
<dbReference type="Pfam" id="PF06580">
    <property type="entry name" value="His_kinase"/>
    <property type="match status" value="1"/>
</dbReference>
<evidence type="ECO:0000256" key="7">
    <source>
        <dbReference type="ARBA" id="ARBA00023136"/>
    </source>
</evidence>
<evidence type="ECO:0000256" key="8">
    <source>
        <dbReference type="SAM" id="Phobius"/>
    </source>
</evidence>
<dbReference type="InterPro" id="IPR033479">
    <property type="entry name" value="dCache_1"/>
</dbReference>
<evidence type="ECO:0000256" key="2">
    <source>
        <dbReference type="ARBA" id="ARBA00022475"/>
    </source>
</evidence>
<evidence type="ECO:0000256" key="6">
    <source>
        <dbReference type="ARBA" id="ARBA00022989"/>
    </source>
</evidence>
<proteinExistence type="predicted"/>
<dbReference type="GO" id="GO:0005886">
    <property type="term" value="C:plasma membrane"/>
    <property type="evidence" value="ECO:0007669"/>
    <property type="project" value="UniProtKB-SubCell"/>
</dbReference>
<feature type="transmembrane region" description="Helical" evidence="8">
    <location>
        <begin position="290"/>
        <end position="314"/>
    </location>
</feature>
<dbReference type="PANTHER" id="PTHR34220:SF7">
    <property type="entry name" value="SENSOR HISTIDINE KINASE YPDA"/>
    <property type="match status" value="1"/>
</dbReference>
<keyword evidence="4" id="KW-0808">Transferase</keyword>
<dbReference type="Pfam" id="PF02743">
    <property type="entry name" value="dCache_1"/>
    <property type="match status" value="1"/>
</dbReference>
<keyword evidence="5 8" id="KW-0812">Transmembrane</keyword>
<comment type="subcellular location">
    <subcellularLocation>
        <location evidence="1">Cell membrane</location>
        <topology evidence="1">Multi-pass membrane protein</topology>
    </subcellularLocation>
</comment>
<keyword evidence="2" id="KW-1003">Cell membrane</keyword>
<evidence type="ECO:0000313" key="11">
    <source>
        <dbReference type="Proteomes" id="UP000293142"/>
    </source>
</evidence>
<dbReference type="AlphaFoldDB" id="A0A4Q9DI76"/>
<dbReference type="PANTHER" id="PTHR34220">
    <property type="entry name" value="SENSOR HISTIDINE KINASE YPDA"/>
    <property type="match status" value="1"/>
</dbReference>
<feature type="domain" description="HAMP" evidence="9">
    <location>
        <begin position="311"/>
        <end position="363"/>
    </location>
</feature>
<evidence type="ECO:0000259" key="9">
    <source>
        <dbReference type="PROSITE" id="PS50885"/>
    </source>
</evidence>
<evidence type="ECO:0000256" key="4">
    <source>
        <dbReference type="ARBA" id="ARBA00022679"/>
    </source>
</evidence>
<dbReference type="PROSITE" id="PS50885">
    <property type="entry name" value="HAMP"/>
    <property type="match status" value="1"/>
</dbReference>
<evidence type="ECO:0000256" key="3">
    <source>
        <dbReference type="ARBA" id="ARBA00022553"/>
    </source>
</evidence>
<dbReference type="SUPFAM" id="SSF158472">
    <property type="entry name" value="HAMP domain-like"/>
    <property type="match status" value="1"/>
</dbReference>